<dbReference type="SUPFAM" id="SSF75217">
    <property type="entry name" value="alpha/beta knot"/>
    <property type="match status" value="1"/>
</dbReference>
<feature type="binding site" evidence="5">
    <location>
        <begin position="124"/>
        <end position="129"/>
    </location>
    <ligand>
        <name>S-adenosyl-L-methionine</name>
        <dbReference type="ChEBI" id="CHEBI:59789"/>
    </ligand>
</feature>
<comment type="caution">
    <text evidence="6">The sequence shown here is derived from an EMBL/GenBank/DDBJ whole genome shotgun (WGS) entry which is preliminary data.</text>
</comment>
<gene>
    <name evidence="5 6" type="primary">rlmH</name>
    <name evidence="6" type="ORF">G3O08_11375</name>
</gene>
<evidence type="ECO:0000256" key="2">
    <source>
        <dbReference type="ARBA" id="ARBA00022679"/>
    </source>
</evidence>
<keyword evidence="5" id="KW-0963">Cytoplasm</keyword>
<name>A0A7K3WSR1_9FLAO</name>
<sequence>MKIVICCVGRTDVSHVQESIDIYTDRLKHYLPVELTIIPEQKLWKKLSPDARKKAEGDAILSQLLPGDRSVLLDEKGKQYTSEDFAEYLQKEMGTGAKRLVFIIGGAFGFSTEVYAEVPAKISLSKMTFSHQMIRTLLLEQVYRGMTILKNEPYHNR</sequence>
<reference evidence="6 7" key="1">
    <citation type="submission" date="2020-02" db="EMBL/GenBank/DDBJ databases">
        <title>Out from the shadows clarifying the taxonomy of the family Cryomorphaceae and related taxa by utilizing the GTDB taxonomic framework.</title>
        <authorList>
            <person name="Bowman J.P."/>
        </authorList>
    </citation>
    <scope>NUCLEOTIDE SEQUENCE [LARGE SCALE GENOMIC DNA]</scope>
    <source>
        <strain evidence="6 7">QSSC 1-22</strain>
    </source>
</reference>
<feature type="binding site" evidence="5">
    <location>
        <position position="105"/>
    </location>
    <ligand>
        <name>S-adenosyl-L-methionine</name>
        <dbReference type="ChEBI" id="CHEBI:59789"/>
    </ligand>
</feature>
<keyword evidence="5" id="KW-0698">rRNA processing</keyword>
<proteinExistence type="inferred from homology"/>
<comment type="function">
    <text evidence="5">Specifically methylates the pseudouridine at position 1915 (m3Psi1915) in 23S rRNA.</text>
</comment>
<dbReference type="EMBL" id="JAAGVY010000019">
    <property type="protein sequence ID" value="NEN24101.1"/>
    <property type="molecule type" value="Genomic_DNA"/>
</dbReference>
<evidence type="ECO:0000256" key="3">
    <source>
        <dbReference type="ARBA" id="ARBA00022691"/>
    </source>
</evidence>
<evidence type="ECO:0000313" key="7">
    <source>
        <dbReference type="Proteomes" id="UP000486602"/>
    </source>
</evidence>
<dbReference type="EC" id="2.1.1.177" evidence="5"/>
<evidence type="ECO:0000313" key="6">
    <source>
        <dbReference type="EMBL" id="NEN24101.1"/>
    </source>
</evidence>
<dbReference type="GO" id="GO:0070038">
    <property type="term" value="F:rRNA (pseudouridine-N3-)-methyltransferase activity"/>
    <property type="evidence" value="ECO:0007669"/>
    <property type="project" value="UniProtKB-UniRule"/>
</dbReference>
<dbReference type="GO" id="GO:0005737">
    <property type="term" value="C:cytoplasm"/>
    <property type="evidence" value="ECO:0007669"/>
    <property type="project" value="UniProtKB-SubCell"/>
</dbReference>
<feature type="binding site" evidence="5">
    <location>
        <position position="73"/>
    </location>
    <ligand>
        <name>S-adenosyl-L-methionine</name>
        <dbReference type="ChEBI" id="CHEBI:59789"/>
    </ligand>
</feature>
<dbReference type="NCBIfam" id="NF000990">
    <property type="entry name" value="PRK00103.2-4"/>
    <property type="match status" value="1"/>
</dbReference>
<dbReference type="Pfam" id="PF02590">
    <property type="entry name" value="SPOUT_MTase"/>
    <property type="match status" value="1"/>
</dbReference>
<dbReference type="AlphaFoldDB" id="A0A7K3WSR1"/>
<dbReference type="Proteomes" id="UP000486602">
    <property type="component" value="Unassembled WGS sequence"/>
</dbReference>
<comment type="subunit">
    <text evidence="5">Homodimer.</text>
</comment>
<dbReference type="PIRSF" id="PIRSF004505">
    <property type="entry name" value="MT_bac"/>
    <property type="match status" value="1"/>
</dbReference>
<dbReference type="Gene3D" id="3.40.1280.10">
    <property type="match status" value="1"/>
</dbReference>
<evidence type="ECO:0000256" key="1">
    <source>
        <dbReference type="ARBA" id="ARBA00022603"/>
    </source>
</evidence>
<dbReference type="InterPro" id="IPR029028">
    <property type="entry name" value="Alpha/beta_knot_MTases"/>
</dbReference>
<comment type="similarity">
    <text evidence="4 5">Belongs to the RNA methyltransferase RlmH family.</text>
</comment>
<comment type="subcellular location">
    <subcellularLocation>
        <location evidence="5">Cytoplasm</location>
    </subcellularLocation>
</comment>
<comment type="catalytic activity">
    <reaction evidence="5">
        <text>pseudouridine(1915) in 23S rRNA + S-adenosyl-L-methionine = N(3)-methylpseudouridine(1915) in 23S rRNA + S-adenosyl-L-homocysteine + H(+)</text>
        <dbReference type="Rhea" id="RHEA:42752"/>
        <dbReference type="Rhea" id="RHEA-COMP:10221"/>
        <dbReference type="Rhea" id="RHEA-COMP:10222"/>
        <dbReference type="ChEBI" id="CHEBI:15378"/>
        <dbReference type="ChEBI" id="CHEBI:57856"/>
        <dbReference type="ChEBI" id="CHEBI:59789"/>
        <dbReference type="ChEBI" id="CHEBI:65314"/>
        <dbReference type="ChEBI" id="CHEBI:74486"/>
        <dbReference type="EC" id="2.1.1.177"/>
    </reaction>
</comment>
<dbReference type="InterPro" id="IPR029026">
    <property type="entry name" value="tRNA_m1G_MTases_N"/>
</dbReference>
<dbReference type="InterPro" id="IPR003742">
    <property type="entry name" value="RlmH-like"/>
</dbReference>
<evidence type="ECO:0000256" key="5">
    <source>
        <dbReference type="HAMAP-Rule" id="MF_00658"/>
    </source>
</evidence>
<dbReference type="PANTHER" id="PTHR33603:SF1">
    <property type="entry name" value="RIBOSOMAL RNA LARGE SUBUNIT METHYLTRANSFERASE H"/>
    <property type="match status" value="1"/>
</dbReference>
<keyword evidence="3 5" id="KW-0949">S-adenosyl-L-methionine</keyword>
<dbReference type="CDD" id="cd18081">
    <property type="entry name" value="RlmH-like"/>
    <property type="match status" value="1"/>
</dbReference>
<accession>A0A7K3WSR1</accession>
<keyword evidence="2 5" id="KW-0808">Transferase</keyword>
<protein>
    <recommendedName>
        <fullName evidence="5">Ribosomal RNA large subunit methyltransferase H</fullName>
        <ecNumber evidence="5">2.1.1.177</ecNumber>
    </recommendedName>
    <alternativeName>
        <fullName evidence="5">23S rRNA (pseudouridine1915-N3)-methyltransferase</fullName>
    </alternativeName>
    <alternativeName>
        <fullName evidence="5">23S rRNA m3Psi1915 methyltransferase</fullName>
    </alternativeName>
    <alternativeName>
        <fullName evidence="5">rRNA (pseudouridine-N3-)-methyltransferase RlmH</fullName>
    </alternativeName>
</protein>
<keyword evidence="1 5" id="KW-0489">Methyltransferase</keyword>
<evidence type="ECO:0000256" key="4">
    <source>
        <dbReference type="ARBA" id="ARBA00038303"/>
    </source>
</evidence>
<organism evidence="6 7">
    <name type="scientific">Cryomorpha ignava</name>
    <dbReference type="NCBI Taxonomy" id="101383"/>
    <lineage>
        <taxon>Bacteria</taxon>
        <taxon>Pseudomonadati</taxon>
        <taxon>Bacteroidota</taxon>
        <taxon>Flavobacteriia</taxon>
        <taxon>Flavobacteriales</taxon>
        <taxon>Cryomorphaceae</taxon>
        <taxon>Cryomorpha</taxon>
    </lineage>
</organism>
<dbReference type="HAMAP" id="MF_00658">
    <property type="entry name" value="23SrRNA_methyltr_H"/>
    <property type="match status" value="1"/>
</dbReference>
<dbReference type="RefSeq" id="WP_163285495.1">
    <property type="nucleotide sequence ID" value="NZ_JAAGVY010000019.1"/>
</dbReference>
<keyword evidence="7" id="KW-1185">Reference proteome</keyword>
<dbReference type="PANTHER" id="PTHR33603">
    <property type="entry name" value="METHYLTRANSFERASE"/>
    <property type="match status" value="1"/>
</dbReference>